<keyword evidence="4" id="KW-1185">Reference proteome</keyword>
<gene>
    <name evidence="2" type="ORF">PHYPA_013363</name>
</gene>
<proteinExistence type="predicted"/>
<reference evidence="2 4" key="2">
    <citation type="journal article" date="2018" name="Plant J.">
        <title>The Physcomitrella patens chromosome-scale assembly reveals moss genome structure and evolution.</title>
        <authorList>
            <person name="Lang D."/>
            <person name="Ullrich K.K."/>
            <person name="Murat F."/>
            <person name="Fuchs J."/>
            <person name="Jenkins J."/>
            <person name="Haas F.B."/>
            <person name="Piednoel M."/>
            <person name="Gundlach H."/>
            <person name="Van Bel M."/>
            <person name="Meyberg R."/>
            <person name="Vives C."/>
            <person name="Morata J."/>
            <person name="Symeonidi A."/>
            <person name="Hiss M."/>
            <person name="Muchero W."/>
            <person name="Kamisugi Y."/>
            <person name="Saleh O."/>
            <person name="Blanc G."/>
            <person name="Decker E.L."/>
            <person name="van Gessel N."/>
            <person name="Grimwood J."/>
            <person name="Hayes R.D."/>
            <person name="Graham S.W."/>
            <person name="Gunter L.E."/>
            <person name="McDaniel S.F."/>
            <person name="Hoernstein S.N.W."/>
            <person name="Larsson A."/>
            <person name="Li F.W."/>
            <person name="Perroud P.F."/>
            <person name="Phillips J."/>
            <person name="Ranjan P."/>
            <person name="Rokshar D.S."/>
            <person name="Rothfels C.J."/>
            <person name="Schneider L."/>
            <person name="Shu S."/>
            <person name="Stevenson D.W."/>
            <person name="Thummler F."/>
            <person name="Tillich M."/>
            <person name="Villarreal Aguilar J.C."/>
            <person name="Widiez T."/>
            <person name="Wong G.K."/>
            <person name="Wymore A."/>
            <person name="Zhang Y."/>
            <person name="Zimmer A.D."/>
            <person name="Quatrano R.S."/>
            <person name="Mayer K.F.X."/>
            <person name="Goodstein D."/>
            <person name="Casacuberta J.M."/>
            <person name="Vandepoele K."/>
            <person name="Reski R."/>
            <person name="Cuming A.C."/>
            <person name="Tuskan G.A."/>
            <person name="Maumus F."/>
            <person name="Salse J."/>
            <person name="Schmutz J."/>
            <person name="Rensing S.A."/>
        </authorList>
    </citation>
    <scope>NUCLEOTIDE SEQUENCE [LARGE SCALE GENOMIC DNA]</scope>
    <source>
        <strain evidence="3 4">cv. Gransden 2004</strain>
    </source>
</reference>
<sequence>MGPVRAGRPAHLARVPSLVEISTPLFPFPLLLLLLLLLSTAAVHSSRFLPLPRSVLLLPPNPRLASSSHPLLSPCLDGFDDFRPQRDRNLRDWVITQRWAAASLVLAILRRASSTSD</sequence>
<dbReference type="InParanoid" id="A0A2K1JXI8"/>
<reference evidence="2 4" key="1">
    <citation type="journal article" date="2008" name="Science">
        <title>The Physcomitrella genome reveals evolutionary insights into the conquest of land by plants.</title>
        <authorList>
            <person name="Rensing S."/>
            <person name="Lang D."/>
            <person name="Zimmer A."/>
            <person name="Terry A."/>
            <person name="Salamov A."/>
            <person name="Shapiro H."/>
            <person name="Nishiyama T."/>
            <person name="Perroud P.-F."/>
            <person name="Lindquist E."/>
            <person name="Kamisugi Y."/>
            <person name="Tanahashi T."/>
            <person name="Sakakibara K."/>
            <person name="Fujita T."/>
            <person name="Oishi K."/>
            <person name="Shin-I T."/>
            <person name="Kuroki Y."/>
            <person name="Toyoda A."/>
            <person name="Suzuki Y."/>
            <person name="Hashimoto A."/>
            <person name="Yamaguchi K."/>
            <person name="Sugano A."/>
            <person name="Kohara Y."/>
            <person name="Fujiyama A."/>
            <person name="Anterola A."/>
            <person name="Aoki S."/>
            <person name="Ashton N."/>
            <person name="Barbazuk W.B."/>
            <person name="Barker E."/>
            <person name="Bennetzen J."/>
            <person name="Bezanilla M."/>
            <person name="Blankenship R."/>
            <person name="Cho S.H."/>
            <person name="Dutcher S."/>
            <person name="Estelle M."/>
            <person name="Fawcett J.A."/>
            <person name="Gundlach H."/>
            <person name="Hanada K."/>
            <person name="Heyl A."/>
            <person name="Hicks K.A."/>
            <person name="Hugh J."/>
            <person name="Lohr M."/>
            <person name="Mayer K."/>
            <person name="Melkozernov A."/>
            <person name="Murata T."/>
            <person name="Nelson D."/>
            <person name="Pils B."/>
            <person name="Prigge M."/>
            <person name="Reiss B."/>
            <person name="Renner T."/>
            <person name="Rombauts S."/>
            <person name="Rushton P."/>
            <person name="Sanderfoot A."/>
            <person name="Schween G."/>
            <person name="Shiu S.-H."/>
            <person name="Stueber K."/>
            <person name="Theodoulou F.L."/>
            <person name="Tu H."/>
            <person name="Van de Peer Y."/>
            <person name="Verrier P.J."/>
            <person name="Waters E."/>
            <person name="Wood A."/>
            <person name="Yang L."/>
            <person name="Cove D."/>
            <person name="Cuming A."/>
            <person name="Hasebe M."/>
            <person name="Lucas S."/>
            <person name="Mishler D.B."/>
            <person name="Reski R."/>
            <person name="Grigoriev I."/>
            <person name="Quatrano R.S."/>
            <person name="Boore J.L."/>
        </authorList>
    </citation>
    <scope>NUCLEOTIDE SEQUENCE [LARGE SCALE GENOMIC DNA]</scope>
    <source>
        <strain evidence="3 4">cv. Gransden 2004</strain>
    </source>
</reference>
<evidence type="ECO:0000256" key="1">
    <source>
        <dbReference type="SAM" id="Phobius"/>
    </source>
</evidence>
<keyword evidence="1" id="KW-0812">Transmembrane</keyword>
<evidence type="ECO:0000313" key="2">
    <source>
        <dbReference type="EMBL" id="PNR46244.1"/>
    </source>
</evidence>
<keyword evidence="1" id="KW-0472">Membrane</keyword>
<dbReference type="AlphaFoldDB" id="A0A2K1JXI8"/>
<dbReference type="Proteomes" id="UP000006727">
    <property type="component" value="Chromosome 10"/>
</dbReference>
<evidence type="ECO:0000313" key="3">
    <source>
        <dbReference type="EnsemblPlants" id="Pp3c10_3361V3.1"/>
    </source>
</evidence>
<reference evidence="3" key="3">
    <citation type="submission" date="2020-12" db="UniProtKB">
        <authorList>
            <consortium name="EnsemblPlants"/>
        </authorList>
    </citation>
    <scope>IDENTIFICATION</scope>
</reference>
<evidence type="ECO:0000313" key="4">
    <source>
        <dbReference type="Proteomes" id="UP000006727"/>
    </source>
</evidence>
<name>A0A2K1JXI8_PHYPA</name>
<protein>
    <submittedName>
        <fullName evidence="2 3">Uncharacterized protein</fullName>
    </submittedName>
</protein>
<dbReference type="EnsemblPlants" id="Pp3c10_3361V3.1">
    <property type="protein sequence ID" value="Pp3c10_3361V3.1"/>
    <property type="gene ID" value="Pp3c10_3361"/>
</dbReference>
<keyword evidence="1" id="KW-1133">Transmembrane helix</keyword>
<organism evidence="2">
    <name type="scientific">Physcomitrium patens</name>
    <name type="common">Spreading-leaved earth moss</name>
    <name type="synonym">Physcomitrella patens</name>
    <dbReference type="NCBI Taxonomy" id="3218"/>
    <lineage>
        <taxon>Eukaryota</taxon>
        <taxon>Viridiplantae</taxon>
        <taxon>Streptophyta</taxon>
        <taxon>Embryophyta</taxon>
        <taxon>Bryophyta</taxon>
        <taxon>Bryophytina</taxon>
        <taxon>Bryopsida</taxon>
        <taxon>Funariidae</taxon>
        <taxon>Funariales</taxon>
        <taxon>Funariaceae</taxon>
        <taxon>Physcomitrium</taxon>
    </lineage>
</organism>
<dbReference type="EMBL" id="ABEU02000010">
    <property type="protein sequence ID" value="PNR46244.1"/>
    <property type="molecule type" value="Genomic_DNA"/>
</dbReference>
<dbReference type="Gramene" id="Pp3c10_3361V3.1">
    <property type="protein sequence ID" value="Pp3c10_3361V3.1"/>
    <property type="gene ID" value="Pp3c10_3361"/>
</dbReference>
<feature type="transmembrane region" description="Helical" evidence="1">
    <location>
        <begin position="25"/>
        <end position="43"/>
    </location>
</feature>
<accession>A0A2K1JXI8</accession>